<feature type="compositionally biased region" description="Pro residues" evidence="1">
    <location>
        <begin position="190"/>
        <end position="202"/>
    </location>
</feature>
<accession>A0A3R7ELV1</accession>
<evidence type="ECO:0000259" key="2">
    <source>
        <dbReference type="Pfam" id="PF00582"/>
    </source>
</evidence>
<dbReference type="PANTHER" id="PTHR46553:SF3">
    <property type="entry name" value="ADENINE NUCLEOTIDE ALPHA HYDROLASES-LIKE SUPERFAMILY PROTEIN"/>
    <property type="match status" value="1"/>
</dbReference>
<feature type="region of interest" description="Disordered" evidence="1">
    <location>
        <begin position="27"/>
        <end position="80"/>
    </location>
</feature>
<sequence length="282" mass="28271">MKAAARVGVPALFTMLSRAVVRRGPNVPVTVPRRPSRPWGAGGETGRVTPRPPGAATMSASGRTPVSSLPPGPPGGHRAPRVVVGVDGSAGSVAALRWAAARAPSLGAGLVVVHAWEPAAVRCAPYAPAASRPSAEESRGRAGEVLERALRDGLGPGAEAGVRAVLAEGPPAAVLLRYADEALLLALGRRPPPGPGSGPVPPDAGGGPVARDCLRHARCPVVVVPGEPALPHGGHGVPGPGPGAYGAEPYRAGAYEPYDAVPCGPPVRAPRPPRAAVAAHRH</sequence>
<dbReference type="AlphaFoldDB" id="A0A3R7ELV1"/>
<evidence type="ECO:0000313" key="3">
    <source>
        <dbReference type="EMBL" id="RKM92200.1"/>
    </source>
</evidence>
<gene>
    <name evidence="3" type="ORF">SFRA_025240</name>
</gene>
<proteinExistence type="predicted"/>
<reference evidence="3 4" key="1">
    <citation type="journal article" date="2014" name="Genome Announc.">
        <title>Draft Genome Sequence of Streptomyces fradiae ATCC 19609, a Strain Highly Sensitive to Antibiotics.</title>
        <authorList>
            <person name="Bekker O.B."/>
            <person name="Klimina K.M."/>
            <person name="Vatlin A.A."/>
            <person name="Zakharevich N.V."/>
            <person name="Kasianov A.S."/>
            <person name="Danilenko V.N."/>
        </authorList>
    </citation>
    <scope>NUCLEOTIDE SEQUENCE [LARGE SCALE GENOMIC DNA]</scope>
    <source>
        <strain evidence="3 4">ATCC 19609</strain>
    </source>
</reference>
<dbReference type="Proteomes" id="UP000028058">
    <property type="component" value="Unassembled WGS sequence"/>
</dbReference>
<comment type="caution">
    <text evidence="3">The sequence shown here is derived from an EMBL/GenBank/DDBJ whole genome shotgun (WGS) entry which is preliminary data.</text>
</comment>
<name>A0A3R7ELV1_9ACTN</name>
<keyword evidence="4" id="KW-1185">Reference proteome</keyword>
<dbReference type="Gene3D" id="3.40.50.620">
    <property type="entry name" value="HUPs"/>
    <property type="match status" value="1"/>
</dbReference>
<dbReference type="PANTHER" id="PTHR46553">
    <property type="entry name" value="ADENINE NUCLEOTIDE ALPHA HYDROLASES-LIKE SUPERFAMILY PROTEIN"/>
    <property type="match status" value="1"/>
</dbReference>
<evidence type="ECO:0000313" key="4">
    <source>
        <dbReference type="Proteomes" id="UP000028058"/>
    </source>
</evidence>
<protein>
    <submittedName>
        <fullName evidence="3">Universal stress protein</fullName>
    </submittedName>
</protein>
<evidence type="ECO:0000256" key="1">
    <source>
        <dbReference type="SAM" id="MobiDB-lite"/>
    </source>
</evidence>
<dbReference type="InterPro" id="IPR014729">
    <property type="entry name" value="Rossmann-like_a/b/a_fold"/>
</dbReference>
<dbReference type="InterPro" id="IPR006016">
    <property type="entry name" value="UspA"/>
</dbReference>
<organism evidence="3 4">
    <name type="scientific">Streptomyces xinghaiensis</name>
    <dbReference type="NCBI Taxonomy" id="1038928"/>
    <lineage>
        <taxon>Bacteria</taxon>
        <taxon>Bacillati</taxon>
        <taxon>Actinomycetota</taxon>
        <taxon>Actinomycetes</taxon>
        <taxon>Kitasatosporales</taxon>
        <taxon>Streptomycetaceae</taxon>
        <taxon>Streptomyces</taxon>
    </lineage>
</organism>
<feature type="domain" description="UspA" evidence="2">
    <location>
        <begin position="81"/>
        <end position="225"/>
    </location>
</feature>
<feature type="region of interest" description="Disordered" evidence="1">
    <location>
        <begin position="189"/>
        <end position="211"/>
    </location>
</feature>
<dbReference type="Pfam" id="PF00582">
    <property type="entry name" value="Usp"/>
    <property type="match status" value="1"/>
</dbReference>
<dbReference type="SUPFAM" id="SSF52402">
    <property type="entry name" value="Adenine nucleotide alpha hydrolases-like"/>
    <property type="match status" value="1"/>
</dbReference>
<dbReference type="EMBL" id="JNAD02000014">
    <property type="protein sequence ID" value="RKM92200.1"/>
    <property type="molecule type" value="Genomic_DNA"/>
</dbReference>
<dbReference type="CDD" id="cd00293">
    <property type="entry name" value="USP-like"/>
    <property type="match status" value="1"/>
</dbReference>
<feature type="compositionally biased region" description="Polar residues" evidence="1">
    <location>
        <begin position="58"/>
        <end position="67"/>
    </location>
</feature>